<evidence type="ECO:0000256" key="1">
    <source>
        <dbReference type="ARBA" id="ARBA00004141"/>
    </source>
</evidence>
<reference evidence="6 7" key="1">
    <citation type="submission" date="2020-06" db="EMBL/GenBank/DDBJ databases">
        <authorList>
            <person name="Li R."/>
            <person name="Bekaert M."/>
        </authorList>
    </citation>
    <scope>NUCLEOTIDE SEQUENCE [LARGE SCALE GENOMIC DNA]</scope>
    <source>
        <strain evidence="7">wild</strain>
    </source>
</reference>
<accession>A0A6J8E878</accession>
<keyword evidence="3 5" id="KW-1133">Transmembrane helix</keyword>
<evidence type="ECO:0000256" key="5">
    <source>
        <dbReference type="SAM" id="Phobius"/>
    </source>
</evidence>
<proteinExistence type="predicted"/>
<dbReference type="GO" id="GO:0005739">
    <property type="term" value="C:mitochondrion"/>
    <property type="evidence" value="ECO:0007669"/>
    <property type="project" value="TreeGrafter"/>
</dbReference>
<dbReference type="EMBL" id="CACVKT020008520">
    <property type="protein sequence ID" value="CAC5415842.1"/>
    <property type="molecule type" value="Genomic_DNA"/>
</dbReference>
<gene>
    <name evidence="6" type="ORF">MCOR_48505</name>
</gene>
<sequence length="230" mass="25319">MAATLKLQRGVCFMCKSLQSKVHVIKTTSARGTHKYTHVSISKSYNKYSSVYRDLHGTVDDQTIAKDFVYALKPMERNLLLSELQNFDKLRKTEDPSGITPPTTDQLKRVFIHNALPFIGFGFLDNFLMITAGEYIDVTFGALLGISTMAAAALGNLLSDVCGVGSAHYIEVLCSKFGVRGPSLTPDQVDMKQTRWSSNTGKAVGVSIGCFLGMFPLLFYGHTKDKEETS</sequence>
<evidence type="ECO:0000313" key="6">
    <source>
        <dbReference type="EMBL" id="CAC5415842.1"/>
    </source>
</evidence>
<dbReference type="PANTHER" id="PTHR21706">
    <property type="entry name" value="TRANSMEMBRANE PROTEIN 65"/>
    <property type="match status" value="1"/>
</dbReference>
<evidence type="ECO:0000256" key="4">
    <source>
        <dbReference type="ARBA" id="ARBA00023136"/>
    </source>
</evidence>
<dbReference type="AlphaFoldDB" id="A0A6J8E878"/>
<evidence type="ECO:0000313" key="7">
    <source>
        <dbReference type="Proteomes" id="UP000507470"/>
    </source>
</evidence>
<dbReference type="PANTHER" id="PTHR21706:SF15">
    <property type="entry name" value="TRANSMEMBRANE PROTEIN 65"/>
    <property type="match status" value="1"/>
</dbReference>
<protein>
    <submittedName>
        <fullName evidence="6">Transmembrane protein 65</fullName>
    </submittedName>
</protein>
<organism evidence="6 7">
    <name type="scientific">Mytilus coruscus</name>
    <name type="common">Sea mussel</name>
    <dbReference type="NCBI Taxonomy" id="42192"/>
    <lineage>
        <taxon>Eukaryota</taxon>
        <taxon>Metazoa</taxon>
        <taxon>Spiralia</taxon>
        <taxon>Lophotrochozoa</taxon>
        <taxon>Mollusca</taxon>
        <taxon>Bivalvia</taxon>
        <taxon>Autobranchia</taxon>
        <taxon>Pteriomorphia</taxon>
        <taxon>Mytilida</taxon>
        <taxon>Mytiloidea</taxon>
        <taxon>Mytilidae</taxon>
        <taxon>Mytilinae</taxon>
        <taxon>Mytilus</taxon>
    </lineage>
</organism>
<evidence type="ECO:0000256" key="3">
    <source>
        <dbReference type="ARBA" id="ARBA00022989"/>
    </source>
</evidence>
<keyword evidence="4 5" id="KW-0472">Membrane</keyword>
<feature type="transmembrane region" description="Helical" evidence="5">
    <location>
        <begin position="201"/>
        <end position="220"/>
    </location>
</feature>
<dbReference type="InterPro" id="IPR019537">
    <property type="entry name" value="TMEM65"/>
</dbReference>
<keyword evidence="7" id="KW-1185">Reference proteome</keyword>
<dbReference type="OrthoDB" id="430821at2759"/>
<comment type="subcellular location">
    <subcellularLocation>
        <location evidence="1">Membrane</location>
        <topology evidence="1">Multi-pass membrane protein</topology>
    </subcellularLocation>
</comment>
<evidence type="ECO:0000256" key="2">
    <source>
        <dbReference type="ARBA" id="ARBA00022692"/>
    </source>
</evidence>
<dbReference type="GO" id="GO:0016020">
    <property type="term" value="C:membrane"/>
    <property type="evidence" value="ECO:0007669"/>
    <property type="project" value="UniProtKB-SubCell"/>
</dbReference>
<name>A0A6J8E878_MYTCO</name>
<keyword evidence="2 5" id="KW-0812">Transmembrane</keyword>
<dbReference type="Proteomes" id="UP000507470">
    <property type="component" value="Unassembled WGS sequence"/>
</dbReference>
<dbReference type="Pfam" id="PF10507">
    <property type="entry name" value="TMEM65"/>
    <property type="match status" value="1"/>
</dbReference>